<comment type="caution">
    <text evidence="3">The sequence shown here is derived from an EMBL/GenBank/DDBJ whole genome shotgun (WGS) entry which is preliminary data.</text>
</comment>
<feature type="transmembrane region" description="Helical" evidence="2">
    <location>
        <begin position="67"/>
        <end position="92"/>
    </location>
</feature>
<dbReference type="RefSeq" id="WP_018932753.1">
    <property type="nucleotide sequence ID" value="NZ_JBHUMW010000030.1"/>
</dbReference>
<evidence type="ECO:0000313" key="3">
    <source>
        <dbReference type="EMBL" id="MRI68586.1"/>
    </source>
</evidence>
<dbReference type="GO" id="GO:0016020">
    <property type="term" value="C:membrane"/>
    <property type="evidence" value="ECO:0007669"/>
    <property type="project" value="InterPro"/>
</dbReference>
<keyword evidence="2" id="KW-0812">Transmembrane</keyword>
<dbReference type="InterPro" id="IPR003425">
    <property type="entry name" value="CCB3/YggT"/>
</dbReference>
<dbReference type="Pfam" id="PF02325">
    <property type="entry name" value="CCB3_YggT"/>
    <property type="match status" value="1"/>
</dbReference>
<reference evidence="3 4" key="1">
    <citation type="submission" date="2019-10" db="EMBL/GenBank/DDBJ databases">
        <title>Gracilibacillus salitolerans sp. nov., a moderate halophile isolated from a saline soil in northwest China.</title>
        <authorList>
            <person name="Gan L."/>
        </authorList>
    </citation>
    <scope>NUCLEOTIDE SEQUENCE [LARGE SCALE GENOMIC DNA]</scope>
    <source>
        <strain evidence="3 4">TP2-8</strain>
    </source>
</reference>
<dbReference type="EMBL" id="WJEE01000078">
    <property type="protein sequence ID" value="MRI68586.1"/>
    <property type="molecule type" value="Genomic_DNA"/>
</dbReference>
<keyword evidence="2" id="KW-0472">Membrane</keyword>
<keyword evidence="2" id="KW-1133">Transmembrane helix</keyword>
<protein>
    <submittedName>
        <fullName evidence="3">YggT family protein</fullName>
    </submittedName>
</protein>
<comment type="similarity">
    <text evidence="1">Belongs to the YggT family.</text>
</comment>
<proteinExistence type="inferred from homology"/>
<evidence type="ECO:0000313" key="4">
    <source>
        <dbReference type="Proteomes" id="UP000435187"/>
    </source>
</evidence>
<dbReference type="PANTHER" id="PTHR33219:SF14">
    <property type="entry name" value="PROTEIN COFACTOR ASSEMBLY OF COMPLEX C SUBUNIT B CCB3, CHLOROPLASTIC-RELATED"/>
    <property type="match status" value="1"/>
</dbReference>
<dbReference type="Proteomes" id="UP000435187">
    <property type="component" value="Unassembled WGS sequence"/>
</dbReference>
<organism evidence="3 4">
    <name type="scientific">Gracilibacillus thailandensis</name>
    <dbReference type="NCBI Taxonomy" id="563735"/>
    <lineage>
        <taxon>Bacteria</taxon>
        <taxon>Bacillati</taxon>
        <taxon>Bacillota</taxon>
        <taxon>Bacilli</taxon>
        <taxon>Bacillales</taxon>
        <taxon>Bacillaceae</taxon>
        <taxon>Gracilibacillus</taxon>
    </lineage>
</organism>
<name>A0A6N7R5Y7_9BACI</name>
<gene>
    <name evidence="3" type="ORF">GH885_19965</name>
</gene>
<dbReference type="PANTHER" id="PTHR33219">
    <property type="entry name" value="YLMG HOMOLOG PROTEIN 2, CHLOROPLASTIC"/>
    <property type="match status" value="1"/>
</dbReference>
<feature type="transmembrane region" description="Helical" evidence="2">
    <location>
        <begin position="7"/>
        <end position="28"/>
    </location>
</feature>
<keyword evidence="4" id="KW-1185">Reference proteome</keyword>
<accession>A0A6N7R5Y7</accession>
<sequence>MGLLHDILYYAMTIYTYAIIIYILMSWFPGARESSFGQMLGSIVEPYLEPFRKIIPPIGGMIDISPIVALFVLQFALRGLNFLFYNFLYIVIGI</sequence>
<dbReference type="AlphaFoldDB" id="A0A6N7R5Y7"/>
<evidence type="ECO:0000256" key="2">
    <source>
        <dbReference type="SAM" id="Phobius"/>
    </source>
</evidence>
<evidence type="ECO:0000256" key="1">
    <source>
        <dbReference type="ARBA" id="ARBA00010894"/>
    </source>
</evidence>